<keyword evidence="3" id="KW-1185">Reference proteome</keyword>
<sequence>MTDASIVELEEPEFHEILTKRLRLRTVRVADTELIMPLITRPEVMYWTSQGPVQNVEQGRQWMSARTPGRDCFNFAIEERNDATEKDKKSPPPIVGLAGCFHPPEIGYMIHPDHAGKGYATEALQALIPEIFERFPSANEGGIGFDHIEGWVDSKNGASRRILEKTGFVFCETHIDADNQVRGPCELLIFRIARPGKTLEGLGLVPKANAESDGPPSPPVQ</sequence>
<gene>
    <name evidence="2" type="ORF">BDY17DRAFT_319701</name>
</gene>
<proteinExistence type="predicted"/>
<accession>A0A6A6Q530</accession>
<keyword evidence="2" id="KW-0012">Acyltransferase</keyword>
<evidence type="ECO:0000313" key="3">
    <source>
        <dbReference type="Proteomes" id="UP000799767"/>
    </source>
</evidence>
<dbReference type="PANTHER" id="PTHR43792:SF1">
    <property type="entry name" value="N-ACETYLTRANSFERASE DOMAIN-CONTAINING PROTEIN"/>
    <property type="match status" value="1"/>
</dbReference>
<dbReference type="EMBL" id="MU001631">
    <property type="protein sequence ID" value="KAF2487139.1"/>
    <property type="molecule type" value="Genomic_DNA"/>
</dbReference>
<dbReference type="SUPFAM" id="SSF55729">
    <property type="entry name" value="Acyl-CoA N-acyltransferases (Nat)"/>
    <property type="match status" value="1"/>
</dbReference>
<reference evidence="2" key="1">
    <citation type="journal article" date="2020" name="Stud. Mycol.">
        <title>101 Dothideomycetes genomes: a test case for predicting lifestyles and emergence of pathogens.</title>
        <authorList>
            <person name="Haridas S."/>
            <person name="Albert R."/>
            <person name="Binder M."/>
            <person name="Bloem J."/>
            <person name="Labutti K."/>
            <person name="Salamov A."/>
            <person name="Andreopoulos B."/>
            <person name="Baker S."/>
            <person name="Barry K."/>
            <person name="Bills G."/>
            <person name="Bluhm B."/>
            <person name="Cannon C."/>
            <person name="Castanera R."/>
            <person name="Culley D."/>
            <person name="Daum C."/>
            <person name="Ezra D."/>
            <person name="Gonzalez J."/>
            <person name="Henrissat B."/>
            <person name="Kuo A."/>
            <person name="Liang C."/>
            <person name="Lipzen A."/>
            <person name="Lutzoni F."/>
            <person name="Magnuson J."/>
            <person name="Mondo S."/>
            <person name="Nolan M."/>
            <person name="Ohm R."/>
            <person name="Pangilinan J."/>
            <person name="Park H.-J."/>
            <person name="Ramirez L."/>
            <person name="Alfaro M."/>
            <person name="Sun H."/>
            <person name="Tritt A."/>
            <person name="Yoshinaga Y."/>
            <person name="Zwiers L.-H."/>
            <person name="Turgeon B."/>
            <person name="Goodwin S."/>
            <person name="Spatafora J."/>
            <person name="Crous P."/>
            <person name="Grigoriev I."/>
        </authorList>
    </citation>
    <scope>NUCLEOTIDE SEQUENCE</scope>
    <source>
        <strain evidence="2">CBS 113389</strain>
    </source>
</reference>
<evidence type="ECO:0000259" key="1">
    <source>
        <dbReference type="PROSITE" id="PS51186"/>
    </source>
</evidence>
<dbReference type="GeneID" id="54477318"/>
<dbReference type="Gene3D" id="3.40.630.30">
    <property type="match status" value="1"/>
</dbReference>
<dbReference type="RefSeq" id="XP_033593708.1">
    <property type="nucleotide sequence ID" value="XM_033736316.1"/>
</dbReference>
<dbReference type="Pfam" id="PF13302">
    <property type="entry name" value="Acetyltransf_3"/>
    <property type="match status" value="1"/>
</dbReference>
<name>A0A6A6Q530_9PEZI</name>
<feature type="domain" description="N-acetyltransferase" evidence="1">
    <location>
        <begin position="22"/>
        <end position="195"/>
    </location>
</feature>
<dbReference type="Proteomes" id="UP000799767">
    <property type="component" value="Unassembled WGS sequence"/>
</dbReference>
<dbReference type="InterPro" id="IPR000182">
    <property type="entry name" value="GNAT_dom"/>
</dbReference>
<evidence type="ECO:0000313" key="2">
    <source>
        <dbReference type="EMBL" id="KAF2487139.1"/>
    </source>
</evidence>
<dbReference type="GO" id="GO:0016747">
    <property type="term" value="F:acyltransferase activity, transferring groups other than amino-acyl groups"/>
    <property type="evidence" value="ECO:0007669"/>
    <property type="project" value="InterPro"/>
</dbReference>
<dbReference type="InterPro" id="IPR016181">
    <property type="entry name" value="Acyl_CoA_acyltransferase"/>
</dbReference>
<protein>
    <submittedName>
        <fullName evidence="2">Acyl-CoA N-acyltransferase</fullName>
    </submittedName>
</protein>
<dbReference type="PROSITE" id="PS51186">
    <property type="entry name" value="GNAT"/>
    <property type="match status" value="1"/>
</dbReference>
<keyword evidence="2" id="KW-0808">Transferase</keyword>
<dbReference type="PANTHER" id="PTHR43792">
    <property type="entry name" value="GNAT FAMILY, PUTATIVE (AFU_ORTHOLOGUE AFUA_3G00765)-RELATED-RELATED"/>
    <property type="match status" value="1"/>
</dbReference>
<dbReference type="InterPro" id="IPR051531">
    <property type="entry name" value="N-acetyltransferase"/>
</dbReference>
<organism evidence="2 3">
    <name type="scientific">Neohortaea acidophila</name>
    <dbReference type="NCBI Taxonomy" id="245834"/>
    <lineage>
        <taxon>Eukaryota</taxon>
        <taxon>Fungi</taxon>
        <taxon>Dikarya</taxon>
        <taxon>Ascomycota</taxon>
        <taxon>Pezizomycotina</taxon>
        <taxon>Dothideomycetes</taxon>
        <taxon>Dothideomycetidae</taxon>
        <taxon>Mycosphaerellales</taxon>
        <taxon>Teratosphaeriaceae</taxon>
        <taxon>Neohortaea</taxon>
    </lineage>
</organism>
<dbReference type="AlphaFoldDB" id="A0A6A6Q530"/>
<dbReference type="OrthoDB" id="4072826at2759"/>